<evidence type="ECO:0000313" key="2">
    <source>
        <dbReference type="Proteomes" id="UP001186974"/>
    </source>
</evidence>
<sequence>ETDDAAESGGSKSAVRRREPGQKVAQVGGDVESRDDADEEHQTVDVADAVAVGGPAETRGDDAGKPKVSPTVAHVSTAVVRVCRRLFEVATFALYVCTWKRF</sequence>
<dbReference type="Proteomes" id="UP001186974">
    <property type="component" value="Unassembled WGS sequence"/>
</dbReference>
<organism evidence="1 2">
    <name type="scientific">Coniosporium uncinatum</name>
    <dbReference type="NCBI Taxonomy" id="93489"/>
    <lineage>
        <taxon>Eukaryota</taxon>
        <taxon>Fungi</taxon>
        <taxon>Dikarya</taxon>
        <taxon>Ascomycota</taxon>
        <taxon>Pezizomycotina</taxon>
        <taxon>Dothideomycetes</taxon>
        <taxon>Dothideomycetes incertae sedis</taxon>
        <taxon>Coniosporium</taxon>
    </lineage>
</organism>
<accession>A0ACC3CV18</accession>
<name>A0ACC3CV18_9PEZI</name>
<evidence type="ECO:0000313" key="1">
    <source>
        <dbReference type="EMBL" id="KAK3045114.1"/>
    </source>
</evidence>
<gene>
    <name evidence="1" type="ORF">LTS18_014543</name>
</gene>
<protein>
    <submittedName>
        <fullName evidence="1">Uncharacterized protein</fullName>
    </submittedName>
</protein>
<proteinExistence type="predicted"/>
<reference evidence="1" key="1">
    <citation type="submission" date="2024-09" db="EMBL/GenBank/DDBJ databases">
        <title>Black Yeasts Isolated from many extreme environments.</title>
        <authorList>
            <person name="Coleine C."/>
            <person name="Stajich J.E."/>
            <person name="Selbmann L."/>
        </authorList>
    </citation>
    <scope>NUCLEOTIDE SEQUENCE</scope>
    <source>
        <strain evidence="1">CCFEE 5737</strain>
    </source>
</reference>
<keyword evidence="2" id="KW-1185">Reference proteome</keyword>
<comment type="caution">
    <text evidence="1">The sequence shown here is derived from an EMBL/GenBank/DDBJ whole genome shotgun (WGS) entry which is preliminary data.</text>
</comment>
<feature type="non-terminal residue" evidence="1">
    <location>
        <position position="1"/>
    </location>
</feature>
<dbReference type="EMBL" id="JAWDJW010011012">
    <property type="protein sequence ID" value="KAK3045114.1"/>
    <property type="molecule type" value="Genomic_DNA"/>
</dbReference>